<evidence type="ECO:0000259" key="3">
    <source>
        <dbReference type="PROSITE" id="PS50977"/>
    </source>
</evidence>
<proteinExistence type="predicted"/>
<dbReference type="InterPro" id="IPR009057">
    <property type="entry name" value="Homeodomain-like_sf"/>
</dbReference>
<dbReference type="KEGG" id="dgi:Desgi_3234"/>
<organism evidence="4 5">
    <name type="scientific">Desulfoscipio gibsoniae DSM 7213</name>
    <dbReference type="NCBI Taxonomy" id="767817"/>
    <lineage>
        <taxon>Bacteria</taxon>
        <taxon>Bacillati</taxon>
        <taxon>Bacillota</taxon>
        <taxon>Clostridia</taxon>
        <taxon>Eubacteriales</taxon>
        <taxon>Desulfallaceae</taxon>
        <taxon>Desulfoscipio</taxon>
    </lineage>
</organism>
<keyword evidence="5" id="KW-1185">Reference proteome</keyword>
<reference evidence="4 5" key="1">
    <citation type="submission" date="2012-01" db="EMBL/GenBank/DDBJ databases">
        <title>Complete sequence of Desulfotomaculum gibsoniae DSM 7213.</title>
        <authorList>
            <consortium name="US DOE Joint Genome Institute"/>
            <person name="Lucas S."/>
            <person name="Han J."/>
            <person name="Lapidus A."/>
            <person name="Cheng J.-F."/>
            <person name="Goodwin L."/>
            <person name="Pitluck S."/>
            <person name="Peters L."/>
            <person name="Ovchinnikova G."/>
            <person name="Teshima H."/>
            <person name="Detter J.C."/>
            <person name="Han C."/>
            <person name="Tapia R."/>
            <person name="Land M."/>
            <person name="Hauser L."/>
            <person name="Kyrpides N."/>
            <person name="Ivanova N."/>
            <person name="Pagani I."/>
            <person name="Parshina S."/>
            <person name="Plugge C."/>
            <person name="Muyzer G."/>
            <person name="Kuever J."/>
            <person name="Ivanova A."/>
            <person name="Nazina T."/>
            <person name="Klenk H.-P."/>
            <person name="Brambilla E."/>
            <person name="Spring S."/>
            <person name="Stams A.F."/>
            <person name="Woyke T."/>
        </authorList>
    </citation>
    <scope>NUCLEOTIDE SEQUENCE [LARGE SCALE GENOMIC DNA]</scope>
    <source>
        <strain evidence="4 5">DSM 7213</strain>
    </source>
</reference>
<dbReference type="PROSITE" id="PS50977">
    <property type="entry name" value="HTH_TETR_2"/>
    <property type="match status" value="1"/>
</dbReference>
<dbReference type="eggNOG" id="COG1309">
    <property type="taxonomic scope" value="Bacteria"/>
</dbReference>
<evidence type="ECO:0000313" key="5">
    <source>
        <dbReference type="Proteomes" id="UP000013520"/>
    </source>
</evidence>
<feature type="DNA-binding region" description="H-T-H motif" evidence="2">
    <location>
        <begin position="33"/>
        <end position="52"/>
    </location>
</feature>
<dbReference type="PANTHER" id="PTHR43479">
    <property type="entry name" value="ACREF/ENVCD OPERON REPRESSOR-RELATED"/>
    <property type="match status" value="1"/>
</dbReference>
<feature type="domain" description="HTH tetR-type" evidence="3">
    <location>
        <begin position="10"/>
        <end position="70"/>
    </location>
</feature>
<evidence type="ECO:0000256" key="2">
    <source>
        <dbReference type="PROSITE-ProRule" id="PRU00335"/>
    </source>
</evidence>
<dbReference type="GO" id="GO:0003677">
    <property type="term" value="F:DNA binding"/>
    <property type="evidence" value="ECO:0007669"/>
    <property type="project" value="UniProtKB-UniRule"/>
</dbReference>
<dbReference type="PANTHER" id="PTHR43479:SF11">
    <property type="entry name" value="ACREF_ENVCD OPERON REPRESSOR-RELATED"/>
    <property type="match status" value="1"/>
</dbReference>
<dbReference type="Gene3D" id="1.10.357.10">
    <property type="entry name" value="Tetracycline Repressor, domain 2"/>
    <property type="match status" value="1"/>
</dbReference>
<keyword evidence="1 2" id="KW-0238">DNA-binding</keyword>
<dbReference type="PRINTS" id="PR00455">
    <property type="entry name" value="HTHTETR"/>
</dbReference>
<dbReference type="EMBL" id="CP003273">
    <property type="protein sequence ID" value="AGL02584.1"/>
    <property type="molecule type" value="Genomic_DNA"/>
</dbReference>
<dbReference type="AlphaFoldDB" id="R4KJ01"/>
<dbReference type="HOGENOM" id="CLU_069356_12_2_9"/>
<dbReference type="SUPFAM" id="SSF46689">
    <property type="entry name" value="Homeodomain-like"/>
    <property type="match status" value="1"/>
</dbReference>
<dbReference type="STRING" id="767817.Desgi_3234"/>
<dbReference type="Pfam" id="PF00440">
    <property type="entry name" value="TetR_N"/>
    <property type="match status" value="1"/>
</dbReference>
<gene>
    <name evidence="4" type="ORF">Desgi_3234</name>
</gene>
<protein>
    <submittedName>
        <fullName evidence="4">Transcriptional regulator</fullName>
    </submittedName>
</protein>
<sequence>MNSTKSIKMQEKRQKILECSLVLFAEKGYLNTPVRDIIDSSGFGTSTFYKYFKNKEDVLKTLLTEFLEQIITNVKDYYKKEEDLFIRFIETKRVIMDVFIQNKQLSEIYSRVAGISDGIDNCLKEFEDKLLLFTSKNIQYGIKQGFFHEVEVVPIAHGIIGIIKYAVYKWVVLKEISQDEMIEMVISFHKSLAIGLVKKR</sequence>
<dbReference type="InterPro" id="IPR050624">
    <property type="entry name" value="HTH-type_Tx_Regulator"/>
</dbReference>
<name>R4KJ01_9FIRM</name>
<dbReference type="InterPro" id="IPR001647">
    <property type="entry name" value="HTH_TetR"/>
</dbReference>
<evidence type="ECO:0000313" key="4">
    <source>
        <dbReference type="EMBL" id="AGL02584.1"/>
    </source>
</evidence>
<accession>R4KJ01</accession>
<dbReference type="Proteomes" id="UP000013520">
    <property type="component" value="Chromosome"/>
</dbReference>
<evidence type="ECO:0000256" key="1">
    <source>
        <dbReference type="ARBA" id="ARBA00023125"/>
    </source>
</evidence>